<evidence type="ECO:0000313" key="2">
    <source>
        <dbReference type="Proteomes" id="UP000238954"/>
    </source>
</evidence>
<organism evidence="1 2">
    <name type="scientific">Sphingopyxis lindanitolerans</name>
    <dbReference type="NCBI Taxonomy" id="2054227"/>
    <lineage>
        <taxon>Bacteria</taxon>
        <taxon>Pseudomonadati</taxon>
        <taxon>Pseudomonadota</taxon>
        <taxon>Alphaproteobacteria</taxon>
        <taxon>Sphingomonadales</taxon>
        <taxon>Sphingomonadaceae</taxon>
        <taxon>Sphingopyxis</taxon>
    </lineage>
</organism>
<accession>A0A2S8B324</accession>
<dbReference type="OrthoDB" id="6058471at2"/>
<dbReference type="EMBL" id="PHFW01000003">
    <property type="protein sequence ID" value="PQM26740.1"/>
    <property type="molecule type" value="Genomic_DNA"/>
</dbReference>
<evidence type="ECO:0000313" key="1">
    <source>
        <dbReference type="EMBL" id="PQM26740.1"/>
    </source>
</evidence>
<dbReference type="AlphaFoldDB" id="A0A2S8B324"/>
<proteinExistence type="predicted"/>
<gene>
    <name evidence="1" type="ORF">CVO77_17210</name>
</gene>
<dbReference type="Proteomes" id="UP000238954">
    <property type="component" value="Chromosome"/>
</dbReference>
<protein>
    <submittedName>
        <fullName evidence="1">Uncharacterized protein</fullName>
    </submittedName>
</protein>
<name>A0A2S8B324_9SPHN</name>
<dbReference type="RefSeq" id="WP_106000110.1">
    <property type="nucleotide sequence ID" value="NZ_CM009578.1"/>
</dbReference>
<reference evidence="2" key="1">
    <citation type="submission" date="2017-11" db="EMBL/GenBank/DDBJ databases">
        <title>The complete genome sequence of Sphingopyxis pomeranensis sp. nov. strain WS5A3p.</title>
        <authorList>
            <person name="Kaminski M.A."/>
        </authorList>
    </citation>
    <scope>NUCLEOTIDE SEQUENCE [LARGE SCALE GENOMIC DNA]</scope>
    <source>
        <strain evidence="2">WS5A3p</strain>
    </source>
</reference>
<keyword evidence="2" id="KW-1185">Reference proteome</keyword>
<comment type="caution">
    <text evidence="1">The sequence shown here is derived from an EMBL/GenBank/DDBJ whole genome shotgun (WGS) entry which is preliminary data.</text>
</comment>
<sequence>MNKTMLDPDECFAASLQHAAPMSFIIPTASYTHRVLVVSSEGQSYALFVDGPPDFRFHFLECADRWAGLHVPDVRIELDPASIVFTDGQWPPLGSLTRHGENLNVQTSRLDRRSGGFSVAMTIMSGLPTGDGHEKACFSRWQIVVGEGDKKRVLHEVQADIPEAL</sequence>